<feature type="transmembrane region" description="Helical" evidence="7">
    <location>
        <begin position="282"/>
        <end position="299"/>
    </location>
</feature>
<feature type="transmembrane region" description="Helical" evidence="7">
    <location>
        <begin position="95"/>
        <end position="114"/>
    </location>
</feature>
<feature type="transmembrane region" description="Helical" evidence="7">
    <location>
        <begin position="305"/>
        <end position="321"/>
    </location>
</feature>
<sequence>MTAEPHIDGDSAVDDASPGRSVYRSGRLTTVAGVIMAIGAAAAMGSTAPALKALAASELTPVNLIQARTAIGAVVLMTAAVALRRGRLGIAKRDWWLIAVYACISLAVNQVIFTMSLERLPVGVALLLEYTSPLLVALWMRWVQHVRLPRTAWIGIVIAVGGLALTAQVWAGFRLDALGVLLGLIAAVTMASRFLVAERGLMRYDPLVLAAWGSATAALALAVMTPLQPFPFRQLGGSVDLGIAGGMSIAVLLLWIGIIGMAGGMILGVVAQQRISPASANVILSLEVVVGTALAALLLDERLTGAQLSGAITMLVGIVIAQRGLSRVPRAGSSDRNARRLD</sequence>
<feature type="transmembrane region" description="Helical" evidence="7">
    <location>
        <begin position="120"/>
        <end position="140"/>
    </location>
</feature>
<dbReference type="Proteomes" id="UP000011666">
    <property type="component" value="Unassembled WGS sequence"/>
</dbReference>
<dbReference type="Pfam" id="PF00892">
    <property type="entry name" value="EamA"/>
    <property type="match status" value="2"/>
</dbReference>
<feature type="transmembrane region" description="Helical" evidence="7">
    <location>
        <begin position="247"/>
        <end position="270"/>
    </location>
</feature>
<dbReference type="PANTHER" id="PTHR32322">
    <property type="entry name" value="INNER MEMBRANE TRANSPORTER"/>
    <property type="match status" value="1"/>
</dbReference>
<evidence type="ECO:0000256" key="1">
    <source>
        <dbReference type="ARBA" id="ARBA00004651"/>
    </source>
</evidence>
<feature type="transmembrane region" description="Helical" evidence="7">
    <location>
        <begin position="28"/>
        <end position="45"/>
    </location>
</feature>
<feature type="domain" description="EamA" evidence="8">
    <location>
        <begin position="178"/>
        <end position="320"/>
    </location>
</feature>
<evidence type="ECO:0000256" key="3">
    <source>
        <dbReference type="ARBA" id="ARBA00022475"/>
    </source>
</evidence>
<feature type="transmembrane region" description="Helical" evidence="7">
    <location>
        <begin position="208"/>
        <end position="227"/>
    </location>
</feature>
<evidence type="ECO:0000256" key="2">
    <source>
        <dbReference type="ARBA" id="ARBA00007362"/>
    </source>
</evidence>
<dbReference type="EMBL" id="BANX01000008">
    <property type="protein sequence ID" value="GAC67439.1"/>
    <property type="molecule type" value="Genomic_DNA"/>
</dbReference>
<keyword evidence="5 7" id="KW-1133">Transmembrane helix</keyword>
<dbReference type="AlphaFoldDB" id="M0QG69"/>
<accession>M0QG69</accession>
<dbReference type="GO" id="GO:0005886">
    <property type="term" value="C:plasma membrane"/>
    <property type="evidence" value="ECO:0007669"/>
    <property type="project" value="UniProtKB-SubCell"/>
</dbReference>
<dbReference type="PANTHER" id="PTHR32322:SF18">
    <property type="entry name" value="S-ADENOSYLMETHIONINE_S-ADENOSYLHOMOCYSTEINE TRANSPORTER"/>
    <property type="match status" value="1"/>
</dbReference>
<dbReference type="Gene3D" id="1.10.3730.20">
    <property type="match status" value="1"/>
</dbReference>
<feature type="transmembrane region" description="Helical" evidence="7">
    <location>
        <begin position="152"/>
        <end position="171"/>
    </location>
</feature>
<organism evidence="9 10">
    <name type="scientific">Gordonia soli NBRC 108243</name>
    <dbReference type="NCBI Taxonomy" id="1223545"/>
    <lineage>
        <taxon>Bacteria</taxon>
        <taxon>Bacillati</taxon>
        <taxon>Actinomycetota</taxon>
        <taxon>Actinomycetes</taxon>
        <taxon>Mycobacteriales</taxon>
        <taxon>Gordoniaceae</taxon>
        <taxon>Gordonia</taxon>
    </lineage>
</organism>
<evidence type="ECO:0000256" key="6">
    <source>
        <dbReference type="ARBA" id="ARBA00023136"/>
    </source>
</evidence>
<keyword evidence="4 7" id="KW-0812">Transmembrane</keyword>
<evidence type="ECO:0000256" key="5">
    <source>
        <dbReference type="ARBA" id="ARBA00022989"/>
    </source>
</evidence>
<keyword evidence="10" id="KW-1185">Reference proteome</keyword>
<gene>
    <name evidence="9" type="ORF">GS4_08_00230</name>
</gene>
<dbReference type="RefSeq" id="WP_007618642.1">
    <property type="nucleotide sequence ID" value="NZ_BANX01000008.1"/>
</dbReference>
<evidence type="ECO:0000259" key="8">
    <source>
        <dbReference type="Pfam" id="PF00892"/>
    </source>
</evidence>
<evidence type="ECO:0000313" key="10">
    <source>
        <dbReference type="Proteomes" id="UP000011666"/>
    </source>
</evidence>
<dbReference type="InterPro" id="IPR050638">
    <property type="entry name" value="AA-Vitamin_Transporters"/>
</dbReference>
<reference evidence="9 10" key="1">
    <citation type="submission" date="2013-01" db="EMBL/GenBank/DDBJ databases">
        <title>Whole genome shotgun sequence of Gordonia soli NBRC 108243.</title>
        <authorList>
            <person name="Isaki-Nakamura S."/>
            <person name="Hosoyama A."/>
            <person name="Tsuchikane K."/>
            <person name="Ando Y."/>
            <person name="Baba S."/>
            <person name="Ohji S."/>
            <person name="Hamada M."/>
            <person name="Tamura T."/>
            <person name="Yamazoe A."/>
            <person name="Yamazaki S."/>
            <person name="Fujita N."/>
        </authorList>
    </citation>
    <scope>NUCLEOTIDE SEQUENCE [LARGE SCALE GENOMIC DNA]</scope>
    <source>
        <strain evidence="9 10">NBRC 108243</strain>
    </source>
</reference>
<feature type="transmembrane region" description="Helical" evidence="7">
    <location>
        <begin position="65"/>
        <end position="83"/>
    </location>
</feature>
<comment type="similarity">
    <text evidence="2">Belongs to the EamA transporter family.</text>
</comment>
<proteinExistence type="inferred from homology"/>
<dbReference type="OrthoDB" id="154915at2"/>
<evidence type="ECO:0000313" key="9">
    <source>
        <dbReference type="EMBL" id="GAC67439.1"/>
    </source>
</evidence>
<evidence type="ECO:0000256" key="7">
    <source>
        <dbReference type="SAM" id="Phobius"/>
    </source>
</evidence>
<keyword evidence="6 7" id="KW-0472">Membrane</keyword>
<dbReference type="InterPro" id="IPR037185">
    <property type="entry name" value="EmrE-like"/>
</dbReference>
<comment type="subcellular location">
    <subcellularLocation>
        <location evidence="1">Cell membrane</location>
        <topology evidence="1">Multi-pass membrane protein</topology>
    </subcellularLocation>
</comment>
<name>M0QG69_9ACTN</name>
<dbReference type="STRING" id="1223545.GS4_08_00230"/>
<feature type="transmembrane region" description="Helical" evidence="7">
    <location>
        <begin position="177"/>
        <end position="196"/>
    </location>
</feature>
<feature type="domain" description="EamA" evidence="8">
    <location>
        <begin position="32"/>
        <end position="166"/>
    </location>
</feature>
<protein>
    <recommendedName>
        <fullName evidence="8">EamA domain-containing protein</fullName>
    </recommendedName>
</protein>
<dbReference type="eggNOG" id="COG0697">
    <property type="taxonomic scope" value="Bacteria"/>
</dbReference>
<dbReference type="InterPro" id="IPR000620">
    <property type="entry name" value="EamA_dom"/>
</dbReference>
<evidence type="ECO:0000256" key="4">
    <source>
        <dbReference type="ARBA" id="ARBA00022692"/>
    </source>
</evidence>
<comment type="caution">
    <text evidence="9">The sequence shown here is derived from an EMBL/GenBank/DDBJ whole genome shotgun (WGS) entry which is preliminary data.</text>
</comment>
<dbReference type="SUPFAM" id="SSF103481">
    <property type="entry name" value="Multidrug resistance efflux transporter EmrE"/>
    <property type="match status" value="2"/>
</dbReference>
<keyword evidence="3" id="KW-1003">Cell membrane</keyword>